<dbReference type="Pfam" id="PF00685">
    <property type="entry name" value="Sulfotransfer_1"/>
    <property type="match status" value="1"/>
</dbReference>
<accession>H2YWZ1</accession>
<evidence type="ECO:0000259" key="4">
    <source>
        <dbReference type="Pfam" id="PF00685"/>
    </source>
</evidence>
<evidence type="ECO:0000256" key="3">
    <source>
        <dbReference type="RuleBase" id="RU361155"/>
    </source>
</evidence>
<dbReference type="EC" id="2.8.2.-" evidence="3"/>
<dbReference type="InterPro" id="IPR027417">
    <property type="entry name" value="P-loop_NTPase"/>
</dbReference>
<sequence length="326" mass="38224">MNYDSLVKALDKIVKEEDIPDFTPLGKVYEEMFPNPEVTEWGSYRCLFGGFDLQLAKWVYENWSPRKDDILVASFMKTGTTWMRRILSILLYKDEPNLLGLCKTLTMPHIYLETGSDWKFANLIDKLPLPRRILGTHLPAELVNLGNLKRVGTKVIYMIRNPKDQAVSLFHFVQNIPVSNSAFADMYPHEWNKFLRSYMTGEQYLGMKPGEWYPDHILSWYKYRNNENVMFVYYEDLIKNFKPTIKRVADFVNVKLSDEDIEQIETATSFNEMKSDAQSAEKLIKMYRKGGIGDWKNHFTVSQSEQMDLQISNKFAETDIDFVYEM</sequence>
<dbReference type="STRING" id="51511.ENSCSAVP00000009852"/>
<comment type="similarity">
    <text evidence="1 3">Belongs to the sulfotransferase 1 family.</text>
</comment>
<dbReference type="Gene3D" id="3.40.50.300">
    <property type="entry name" value="P-loop containing nucleotide triphosphate hydrolases"/>
    <property type="match status" value="1"/>
</dbReference>
<name>H2YWZ1_CIOSA</name>
<dbReference type="GeneTree" id="ENSGT00940000163815"/>
<evidence type="ECO:0000313" key="5">
    <source>
        <dbReference type="Ensembl" id="ENSCSAVP00000009852.1"/>
    </source>
</evidence>
<reference evidence="5" key="3">
    <citation type="submission" date="2025-09" db="UniProtKB">
        <authorList>
            <consortium name="Ensembl"/>
        </authorList>
    </citation>
    <scope>IDENTIFICATION</scope>
</reference>
<dbReference type="eggNOG" id="KOG1584">
    <property type="taxonomic scope" value="Eukaryota"/>
</dbReference>
<proteinExistence type="inferred from homology"/>
<feature type="domain" description="Sulfotransferase" evidence="4">
    <location>
        <begin position="67"/>
        <end position="318"/>
    </location>
</feature>
<dbReference type="InParanoid" id="H2YWZ1"/>
<reference evidence="6" key="1">
    <citation type="submission" date="2003-08" db="EMBL/GenBank/DDBJ databases">
        <authorList>
            <person name="Birren B."/>
            <person name="Nusbaum C."/>
            <person name="Abebe A."/>
            <person name="Abouelleil A."/>
            <person name="Adekoya E."/>
            <person name="Ait-zahra M."/>
            <person name="Allen N."/>
            <person name="Allen T."/>
            <person name="An P."/>
            <person name="Anderson M."/>
            <person name="Anderson S."/>
            <person name="Arachchi H."/>
            <person name="Armbruster J."/>
            <person name="Bachantsang P."/>
            <person name="Baldwin J."/>
            <person name="Barry A."/>
            <person name="Bayul T."/>
            <person name="Blitshsteyn B."/>
            <person name="Bloom T."/>
            <person name="Blye J."/>
            <person name="Boguslavskiy L."/>
            <person name="Borowsky M."/>
            <person name="Boukhgalter B."/>
            <person name="Brunache A."/>
            <person name="Butler J."/>
            <person name="Calixte N."/>
            <person name="Calvo S."/>
            <person name="Camarata J."/>
            <person name="Campo K."/>
            <person name="Chang J."/>
            <person name="Cheshatsang Y."/>
            <person name="Citroen M."/>
            <person name="Collymore A."/>
            <person name="Considine T."/>
            <person name="Cook A."/>
            <person name="Cooke P."/>
            <person name="Corum B."/>
            <person name="Cuomo C."/>
            <person name="David R."/>
            <person name="Dawoe T."/>
            <person name="Degray S."/>
            <person name="Dodge S."/>
            <person name="Dooley K."/>
            <person name="Dorje P."/>
            <person name="Dorjee K."/>
            <person name="Dorris L."/>
            <person name="Duffey N."/>
            <person name="Dupes A."/>
            <person name="Elkins T."/>
            <person name="Engels R."/>
            <person name="Erickson J."/>
            <person name="Farina A."/>
            <person name="Faro S."/>
            <person name="Ferreira P."/>
            <person name="Fischer H."/>
            <person name="Fitzgerald M."/>
            <person name="Foley K."/>
            <person name="Gage D."/>
            <person name="Galagan J."/>
            <person name="Gearin G."/>
            <person name="Gnerre S."/>
            <person name="Gnirke A."/>
            <person name="Goyette A."/>
            <person name="Graham J."/>
            <person name="Grandbois E."/>
            <person name="Gyaltsen K."/>
            <person name="Hafez N."/>
            <person name="Hagopian D."/>
            <person name="Hagos B."/>
            <person name="Hall J."/>
            <person name="Hatcher B."/>
            <person name="Heller A."/>
            <person name="Higgins H."/>
            <person name="Honan T."/>
            <person name="Horn A."/>
            <person name="Houde N."/>
            <person name="Hughes L."/>
            <person name="Hulme W."/>
            <person name="Husby E."/>
            <person name="Iliev I."/>
            <person name="Jaffe D."/>
            <person name="Jones C."/>
            <person name="Kamal M."/>
            <person name="Kamat A."/>
            <person name="Kamvysselis M."/>
            <person name="Karlsson E."/>
            <person name="Kells C."/>
            <person name="Kieu A."/>
            <person name="Kisner P."/>
            <person name="Kodira C."/>
            <person name="Kulbokas E."/>
            <person name="Labutti K."/>
            <person name="Lama D."/>
            <person name="Landers T."/>
            <person name="Leger J."/>
            <person name="Levine S."/>
            <person name="Lewis D."/>
            <person name="Lewis T."/>
            <person name="Lindblad-toh K."/>
            <person name="Liu X."/>
            <person name="Lokyitsang T."/>
            <person name="Lokyitsang Y."/>
            <person name="Lucien O."/>
            <person name="Lui A."/>
            <person name="Ma L.J."/>
            <person name="Mabbitt R."/>
            <person name="Macdonald J."/>
            <person name="Maclean C."/>
            <person name="Major J."/>
            <person name="Manning J."/>
            <person name="Marabella R."/>
            <person name="Maru K."/>
            <person name="Matthews C."/>
            <person name="Mauceli E."/>
            <person name="Mccarthy M."/>
            <person name="Mcdonough S."/>
            <person name="Mcghee T."/>
            <person name="Meldrim J."/>
            <person name="Meneus L."/>
            <person name="Mesirov J."/>
            <person name="Mihalev A."/>
            <person name="Mihova T."/>
            <person name="Mikkelsen T."/>
            <person name="Mlenga V."/>
            <person name="Moru K."/>
            <person name="Mozes J."/>
            <person name="Mulrain L."/>
            <person name="Munson G."/>
            <person name="Naylor J."/>
            <person name="Newes C."/>
            <person name="Nguyen C."/>
            <person name="Nguyen N."/>
            <person name="Nguyen T."/>
            <person name="Nicol R."/>
            <person name="Nielsen C."/>
            <person name="Nizzari M."/>
            <person name="Norbu C."/>
            <person name="Norbu N."/>
            <person name="O'donnell P."/>
            <person name="Okoawo O."/>
            <person name="O'leary S."/>
            <person name="Omotosho B."/>
            <person name="O'neill K."/>
            <person name="Osman S."/>
            <person name="Parker S."/>
            <person name="Perrin D."/>
            <person name="Phunkhang P."/>
            <person name="Piqani B."/>
            <person name="Purcell S."/>
            <person name="Rachupka T."/>
            <person name="Ramasamy U."/>
            <person name="Rameau R."/>
            <person name="Ray V."/>
            <person name="Raymond C."/>
            <person name="Retta R."/>
            <person name="Richardson S."/>
            <person name="Rise C."/>
            <person name="Rodriguez J."/>
            <person name="Rogers J."/>
            <person name="Rogov P."/>
            <person name="Rutman M."/>
            <person name="Schupbach R."/>
            <person name="Seaman C."/>
            <person name="Settipalli S."/>
            <person name="Sharpe T."/>
            <person name="Sheridan J."/>
            <person name="Sherpa N."/>
            <person name="Shi J."/>
            <person name="Smirnov S."/>
            <person name="Smith C."/>
            <person name="Sougnez C."/>
            <person name="Spencer B."/>
            <person name="Stalker J."/>
            <person name="Stange-thomann N."/>
            <person name="Stavropoulos S."/>
            <person name="Stetson K."/>
            <person name="Stone C."/>
            <person name="Stone S."/>
            <person name="Stubbs M."/>
            <person name="Talamas J."/>
            <person name="Tchuinga P."/>
            <person name="Tenzing P."/>
            <person name="Tesfaye S."/>
            <person name="Theodore J."/>
            <person name="Thoulutsang Y."/>
            <person name="Topham K."/>
            <person name="Towey S."/>
            <person name="Tsamla T."/>
            <person name="Tsomo N."/>
            <person name="Vallee D."/>
            <person name="Vassiliev H."/>
            <person name="Venkataraman V."/>
            <person name="Vinson J."/>
            <person name="Vo A."/>
            <person name="Wade C."/>
            <person name="Wang S."/>
            <person name="Wangchuk T."/>
            <person name="Wangdi T."/>
            <person name="Whittaker C."/>
            <person name="Wilkinson J."/>
            <person name="Wu Y."/>
            <person name="Wyman D."/>
            <person name="Yadav S."/>
            <person name="Yang S."/>
            <person name="Yang X."/>
            <person name="Yeager S."/>
            <person name="Yee E."/>
            <person name="Young G."/>
            <person name="Zainoun J."/>
            <person name="Zembeck L."/>
            <person name="Zimmer A."/>
            <person name="Zody M."/>
            <person name="Lander E."/>
        </authorList>
    </citation>
    <scope>NUCLEOTIDE SEQUENCE [LARGE SCALE GENOMIC DNA]</scope>
</reference>
<dbReference type="InterPro" id="IPR000863">
    <property type="entry name" value="Sulfotransferase_dom"/>
</dbReference>
<dbReference type="PANTHER" id="PTHR11783">
    <property type="entry name" value="SULFOTRANSFERASE SULT"/>
    <property type="match status" value="1"/>
</dbReference>
<dbReference type="AlphaFoldDB" id="H2YWZ1"/>
<dbReference type="Ensembl" id="ENSCSAVT00000009970.1">
    <property type="protein sequence ID" value="ENSCSAVP00000009852.1"/>
    <property type="gene ID" value="ENSCSAVG00000005789.1"/>
</dbReference>
<keyword evidence="2 3" id="KW-0808">Transferase</keyword>
<dbReference type="Proteomes" id="UP000007875">
    <property type="component" value="Unassembled WGS sequence"/>
</dbReference>
<dbReference type="HOGENOM" id="CLU_027239_1_2_1"/>
<reference evidence="5" key="2">
    <citation type="submission" date="2025-08" db="UniProtKB">
        <authorList>
            <consortium name="Ensembl"/>
        </authorList>
    </citation>
    <scope>IDENTIFICATION</scope>
</reference>
<evidence type="ECO:0000256" key="2">
    <source>
        <dbReference type="ARBA" id="ARBA00022679"/>
    </source>
</evidence>
<organism evidence="5 6">
    <name type="scientific">Ciona savignyi</name>
    <name type="common">Pacific transparent sea squirt</name>
    <dbReference type="NCBI Taxonomy" id="51511"/>
    <lineage>
        <taxon>Eukaryota</taxon>
        <taxon>Metazoa</taxon>
        <taxon>Chordata</taxon>
        <taxon>Tunicata</taxon>
        <taxon>Ascidiacea</taxon>
        <taxon>Phlebobranchia</taxon>
        <taxon>Cionidae</taxon>
        <taxon>Ciona</taxon>
    </lineage>
</organism>
<protein>
    <recommendedName>
        <fullName evidence="3">Sulfotransferase</fullName>
        <ecNumber evidence="3">2.8.2.-</ecNumber>
    </recommendedName>
</protein>
<keyword evidence="6" id="KW-1185">Reference proteome</keyword>
<evidence type="ECO:0000256" key="1">
    <source>
        <dbReference type="ARBA" id="ARBA00005771"/>
    </source>
</evidence>
<dbReference type="SUPFAM" id="SSF52540">
    <property type="entry name" value="P-loop containing nucleoside triphosphate hydrolases"/>
    <property type="match status" value="1"/>
</dbReference>
<dbReference type="GO" id="GO:0008146">
    <property type="term" value="F:sulfotransferase activity"/>
    <property type="evidence" value="ECO:0007669"/>
    <property type="project" value="InterPro"/>
</dbReference>
<evidence type="ECO:0000313" key="6">
    <source>
        <dbReference type="Proteomes" id="UP000007875"/>
    </source>
</evidence>